<evidence type="ECO:0000313" key="7">
    <source>
        <dbReference type="EMBL" id="TYZ07075.1"/>
    </source>
</evidence>
<dbReference type="InterPro" id="IPR017941">
    <property type="entry name" value="Rieske_2Fe-2S"/>
</dbReference>
<name>A0A5D6UVS2_9BACT</name>
<keyword evidence="2" id="KW-0479">Metal-binding</keyword>
<dbReference type="InterPro" id="IPR036922">
    <property type="entry name" value="Rieske_2Fe-2S_sf"/>
</dbReference>
<keyword evidence="1" id="KW-0001">2Fe-2S</keyword>
<dbReference type="RefSeq" id="WP_149072094.1">
    <property type="nucleotide sequence ID" value="NZ_VTHL01000019.1"/>
</dbReference>
<dbReference type="GO" id="GO:0051537">
    <property type="term" value="F:2 iron, 2 sulfur cluster binding"/>
    <property type="evidence" value="ECO:0007669"/>
    <property type="project" value="UniProtKB-KW"/>
</dbReference>
<protein>
    <submittedName>
        <fullName evidence="7">Rieske (2Fe-2S) protein</fullName>
    </submittedName>
</protein>
<dbReference type="Gene3D" id="2.102.10.10">
    <property type="entry name" value="Rieske [2Fe-2S] iron-sulphur domain"/>
    <property type="match status" value="1"/>
</dbReference>
<dbReference type="PROSITE" id="PS51257">
    <property type="entry name" value="PROKAR_LIPOPROTEIN"/>
    <property type="match status" value="1"/>
</dbReference>
<reference evidence="7 8" key="1">
    <citation type="submission" date="2019-08" db="EMBL/GenBank/DDBJ databases">
        <authorList>
            <person name="Seo M.-J."/>
        </authorList>
    </citation>
    <scope>NUCLEOTIDE SEQUENCE [LARGE SCALE GENOMIC DNA]</scope>
    <source>
        <strain evidence="7 8">KIGAM108</strain>
    </source>
</reference>
<dbReference type="InterPro" id="IPR014349">
    <property type="entry name" value="Rieske_Fe-S_prot"/>
</dbReference>
<dbReference type="GO" id="GO:0046872">
    <property type="term" value="F:metal ion binding"/>
    <property type="evidence" value="ECO:0007669"/>
    <property type="project" value="UniProtKB-KW"/>
</dbReference>
<keyword evidence="4" id="KW-0411">Iron-sulfur</keyword>
<sequence length="148" mass="15164">MERKEFIQLFGLGAVALLSGGCLGGCSSDKEDVTPGPGTTPGPTKIDFTLDLSAAANAALQDPAIGYVYGADGQVIVAKTTADTYLAVQAPCTHQGTPVAFFPAQNLFICPNHGSAFKPDGTVSNGPAARALTKYTVTQTGNTLRVTS</sequence>
<dbReference type="PROSITE" id="PS51296">
    <property type="entry name" value="RIESKE"/>
    <property type="match status" value="1"/>
</dbReference>
<evidence type="ECO:0000313" key="8">
    <source>
        <dbReference type="Proteomes" id="UP000322791"/>
    </source>
</evidence>
<keyword evidence="5" id="KW-1015">Disulfide bond</keyword>
<comment type="caution">
    <text evidence="7">The sequence shown here is derived from an EMBL/GenBank/DDBJ whole genome shotgun (WGS) entry which is preliminary data.</text>
</comment>
<dbReference type="Pfam" id="PF00355">
    <property type="entry name" value="Rieske"/>
    <property type="match status" value="1"/>
</dbReference>
<evidence type="ECO:0000259" key="6">
    <source>
        <dbReference type="PROSITE" id="PS51296"/>
    </source>
</evidence>
<proteinExistence type="predicted"/>
<organism evidence="7 8">
    <name type="scientific">Hymenobacter lutimineralis</name>
    <dbReference type="NCBI Taxonomy" id="2606448"/>
    <lineage>
        <taxon>Bacteria</taxon>
        <taxon>Pseudomonadati</taxon>
        <taxon>Bacteroidota</taxon>
        <taxon>Cytophagia</taxon>
        <taxon>Cytophagales</taxon>
        <taxon>Hymenobacteraceae</taxon>
        <taxon>Hymenobacter</taxon>
    </lineage>
</organism>
<evidence type="ECO:0000256" key="2">
    <source>
        <dbReference type="ARBA" id="ARBA00022723"/>
    </source>
</evidence>
<accession>A0A5D6UVS2</accession>
<evidence type="ECO:0000256" key="3">
    <source>
        <dbReference type="ARBA" id="ARBA00023004"/>
    </source>
</evidence>
<dbReference type="PANTHER" id="PTHR10134">
    <property type="entry name" value="CYTOCHROME B-C1 COMPLEX SUBUNIT RIESKE, MITOCHONDRIAL"/>
    <property type="match status" value="1"/>
</dbReference>
<keyword evidence="8" id="KW-1185">Reference proteome</keyword>
<dbReference type="SUPFAM" id="SSF50022">
    <property type="entry name" value="ISP domain"/>
    <property type="match status" value="1"/>
</dbReference>
<dbReference type="EMBL" id="VTHL01000019">
    <property type="protein sequence ID" value="TYZ07075.1"/>
    <property type="molecule type" value="Genomic_DNA"/>
</dbReference>
<dbReference type="CDD" id="cd03467">
    <property type="entry name" value="Rieske"/>
    <property type="match status" value="1"/>
</dbReference>
<gene>
    <name evidence="7" type="ORF">FY528_16335</name>
</gene>
<feature type="domain" description="Rieske" evidence="6">
    <location>
        <begin position="52"/>
        <end position="146"/>
    </location>
</feature>
<dbReference type="AlphaFoldDB" id="A0A5D6UVS2"/>
<evidence type="ECO:0000256" key="4">
    <source>
        <dbReference type="ARBA" id="ARBA00023014"/>
    </source>
</evidence>
<evidence type="ECO:0000256" key="5">
    <source>
        <dbReference type="ARBA" id="ARBA00023157"/>
    </source>
</evidence>
<evidence type="ECO:0000256" key="1">
    <source>
        <dbReference type="ARBA" id="ARBA00022714"/>
    </source>
</evidence>
<dbReference type="Proteomes" id="UP000322791">
    <property type="component" value="Unassembled WGS sequence"/>
</dbReference>
<keyword evidence="3" id="KW-0408">Iron</keyword>